<dbReference type="GO" id="GO:0030497">
    <property type="term" value="P:fatty acid elongation"/>
    <property type="evidence" value="ECO:0007669"/>
    <property type="project" value="UniProtKB-ARBA"/>
</dbReference>
<comment type="caution">
    <text evidence="14">The sequence shown here is derived from an EMBL/GenBank/DDBJ whole genome shotgun (WGS) entry which is preliminary data.</text>
</comment>
<keyword evidence="9 12" id="KW-0275">Fatty acid biosynthesis</keyword>
<dbReference type="SUPFAM" id="SSF51735">
    <property type="entry name" value="NAD(P)-binding Rossmann-fold domains"/>
    <property type="match status" value="1"/>
</dbReference>
<accession>S3PM30</accession>
<comment type="function">
    <text evidence="1 12">Catalyzes the NADPH-dependent reduction of beta-ketoacyl-ACP substrates to beta-hydroxyacyl-ACP products, the first reductive step in the elongation cycle of fatty acid biosynthesis.</text>
</comment>
<dbReference type="EMBL" id="ATGI01000006">
    <property type="protein sequence ID" value="EPF79866.1"/>
    <property type="molecule type" value="Genomic_DNA"/>
</dbReference>
<evidence type="ECO:0000256" key="10">
    <source>
        <dbReference type="PIRSR" id="PIRSR611284-1"/>
    </source>
</evidence>
<protein>
    <recommendedName>
        <fullName evidence="12">3-oxoacyl-[acyl-carrier-protein] reductase</fullName>
        <ecNumber evidence="12">1.1.1.100</ecNumber>
    </recommendedName>
</protein>
<dbReference type="PANTHER" id="PTHR42879">
    <property type="entry name" value="3-OXOACYL-(ACYL-CARRIER-PROTEIN) REDUCTASE"/>
    <property type="match status" value="1"/>
</dbReference>
<feature type="binding site" evidence="11">
    <location>
        <position position="37"/>
    </location>
    <ligand>
        <name>NADP(+)</name>
        <dbReference type="ChEBI" id="CHEBI:58349"/>
    </ligand>
</feature>
<evidence type="ECO:0000259" key="13">
    <source>
        <dbReference type="SMART" id="SM00822"/>
    </source>
</evidence>
<dbReference type="CDD" id="cd05333">
    <property type="entry name" value="BKR_SDR_c"/>
    <property type="match status" value="1"/>
</dbReference>
<dbReference type="InterPro" id="IPR011284">
    <property type="entry name" value="3oxo_ACP_reduc"/>
</dbReference>
<dbReference type="UniPathway" id="UPA00094"/>
<feature type="binding site" evidence="11">
    <location>
        <begin position="151"/>
        <end position="155"/>
    </location>
    <ligand>
        <name>NADP(+)</name>
        <dbReference type="ChEBI" id="CHEBI:58349"/>
    </ligand>
</feature>
<evidence type="ECO:0000256" key="9">
    <source>
        <dbReference type="ARBA" id="ARBA00023160"/>
    </source>
</evidence>
<feature type="active site" description="Proton acceptor" evidence="10">
    <location>
        <position position="151"/>
    </location>
</feature>
<evidence type="ECO:0000256" key="11">
    <source>
        <dbReference type="PIRSR" id="PIRSR611284-2"/>
    </source>
</evidence>
<dbReference type="NCBIfam" id="NF009466">
    <property type="entry name" value="PRK12826.1-2"/>
    <property type="match status" value="1"/>
</dbReference>
<dbReference type="SMART" id="SM00822">
    <property type="entry name" value="PKS_KR"/>
    <property type="match status" value="1"/>
</dbReference>
<evidence type="ECO:0000256" key="7">
    <source>
        <dbReference type="ARBA" id="ARBA00023002"/>
    </source>
</evidence>
<dbReference type="InterPro" id="IPR036291">
    <property type="entry name" value="NAD(P)-bd_dom_sf"/>
</dbReference>
<comment type="similarity">
    <text evidence="3 12">Belongs to the short-chain dehydrogenases/reductases (SDR) family.</text>
</comment>
<dbReference type="GO" id="GO:0004316">
    <property type="term" value="F:3-oxoacyl-[acyl-carrier-protein] reductase (NADPH) activity"/>
    <property type="evidence" value="ECO:0007669"/>
    <property type="project" value="UniProtKB-UniRule"/>
</dbReference>
<feature type="binding site" evidence="11">
    <location>
        <position position="184"/>
    </location>
    <ligand>
        <name>NADP(+)</name>
        <dbReference type="ChEBI" id="CHEBI:58349"/>
    </ligand>
</feature>
<dbReference type="InterPro" id="IPR057326">
    <property type="entry name" value="KR_dom"/>
</dbReference>
<dbReference type="NCBIfam" id="NF005559">
    <property type="entry name" value="PRK07231.1"/>
    <property type="match status" value="1"/>
</dbReference>
<dbReference type="NCBIfam" id="TIGR01830">
    <property type="entry name" value="3oxo_ACP_reduc"/>
    <property type="match status" value="1"/>
</dbReference>
<dbReference type="PROSITE" id="PS00061">
    <property type="entry name" value="ADH_SHORT"/>
    <property type="match status" value="1"/>
</dbReference>
<dbReference type="HOGENOM" id="CLU_010194_1_3_6"/>
<gene>
    <name evidence="14" type="ORF">F945_00754</name>
</gene>
<dbReference type="InterPro" id="IPR002347">
    <property type="entry name" value="SDR_fam"/>
</dbReference>
<dbReference type="Pfam" id="PF13561">
    <property type="entry name" value="adh_short_C2"/>
    <property type="match status" value="1"/>
</dbReference>
<keyword evidence="7 12" id="KW-0560">Oxidoreductase</keyword>
<feature type="binding site" evidence="11">
    <location>
        <begin position="12"/>
        <end position="15"/>
    </location>
    <ligand>
        <name>NADP(+)</name>
        <dbReference type="ChEBI" id="CHEBI:58349"/>
    </ligand>
</feature>
<dbReference type="PANTHER" id="PTHR42879:SF2">
    <property type="entry name" value="3-OXOACYL-[ACYL-CARRIER-PROTEIN] REDUCTASE FABG"/>
    <property type="match status" value="1"/>
</dbReference>
<evidence type="ECO:0000256" key="8">
    <source>
        <dbReference type="ARBA" id="ARBA00023098"/>
    </source>
</evidence>
<dbReference type="eggNOG" id="COG1028">
    <property type="taxonomic scope" value="Bacteria"/>
</dbReference>
<dbReference type="STRING" id="632955.GCA_000829675_01412"/>
<evidence type="ECO:0000256" key="6">
    <source>
        <dbReference type="ARBA" id="ARBA00022857"/>
    </source>
</evidence>
<evidence type="ECO:0000313" key="14">
    <source>
        <dbReference type="EMBL" id="EPF79866.1"/>
    </source>
</evidence>
<comment type="catalytic activity">
    <reaction evidence="12">
        <text>a (3R)-hydroxyacyl-[ACP] + NADP(+) = a 3-oxoacyl-[ACP] + NADPH + H(+)</text>
        <dbReference type="Rhea" id="RHEA:17397"/>
        <dbReference type="Rhea" id="RHEA-COMP:9916"/>
        <dbReference type="Rhea" id="RHEA-COMP:9945"/>
        <dbReference type="ChEBI" id="CHEBI:15378"/>
        <dbReference type="ChEBI" id="CHEBI:57783"/>
        <dbReference type="ChEBI" id="CHEBI:58349"/>
        <dbReference type="ChEBI" id="CHEBI:78776"/>
        <dbReference type="ChEBI" id="CHEBI:78827"/>
        <dbReference type="EC" id="1.1.1.100"/>
    </reaction>
</comment>
<evidence type="ECO:0000256" key="1">
    <source>
        <dbReference type="ARBA" id="ARBA00002607"/>
    </source>
</evidence>
<dbReference type="PATRIC" id="fig|421052.3.peg.745"/>
<evidence type="ECO:0000313" key="15">
    <source>
        <dbReference type="Proteomes" id="UP000014568"/>
    </source>
</evidence>
<evidence type="ECO:0000256" key="2">
    <source>
        <dbReference type="ARBA" id="ARBA00005194"/>
    </source>
</evidence>
<name>S3PM30_9GAMM</name>
<dbReference type="InterPro" id="IPR020904">
    <property type="entry name" value="Sc_DH/Rdtase_CS"/>
</dbReference>
<reference evidence="14 15" key="1">
    <citation type="submission" date="2013-06" db="EMBL/GenBank/DDBJ databases">
        <title>The Genome Sequence of Acinetobacter rudis CIP 110305.</title>
        <authorList>
            <consortium name="The Broad Institute Genome Sequencing Platform"/>
            <consortium name="The Broad Institute Genome Sequencing Center for Infectious Disease"/>
            <person name="Cerqueira G."/>
            <person name="Feldgarden M."/>
            <person name="Courvalin P."/>
            <person name="Perichon B."/>
            <person name="Grillot-Courvalin C."/>
            <person name="Clermont D."/>
            <person name="Rocha E."/>
            <person name="Yoon E.-J."/>
            <person name="Nemec A."/>
            <person name="Young S.K."/>
            <person name="Zeng Q."/>
            <person name="Gargeya S."/>
            <person name="Fitzgerald M."/>
            <person name="Abouelleil A."/>
            <person name="Alvarado L."/>
            <person name="Berlin A.M."/>
            <person name="Chapman S.B."/>
            <person name="Dewar J."/>
            <person name="Goldberg J."/>
            <person name="Griggs A."/>
            <person name="Gujja S."/>
            <person name="Hansen M."/>
            <person name="Howarth C."/>
            <person name="Imamovic A."/>
            <person name="Larimer J."/>
            <person name="McCowan C."/>
            <person name="Murphy C."/>
            <person name="Pearson M."/>
            <person name="Priest M."/>
            <person name="Roberts A."/>
            <person name="Saif S."/>
            <person name="Shea T."/>
            <person name="Sykes S."/>
            <person name="Wortman J."/>
            <person name="Nusbaum C."/>
            <person name="Birren B."/>
        </authorList>
    </citation>
    <scope>NUCLEOTIDE SEQUENCE [LARGE SCALE GENOMIC DNA]</scope>
    <source>
        <strain evidence="14 15">CIP 110305</strain>
    </source>
</reference>
<keyword evidence="4 12" id="KW-0444">Lipid biosynthesis</keyword>
<evidence type="ECO:0000256" key="5">
    <source>
        <dbReference type="ARBA" id="ARBA00022832"/>
    </source>
</evidence>
<feature type="binding site" evidence="11">
    <location>
        <position position="86"/>
    </location>
    <ligand>
        <name>NADP(+)</name>
        <dbReference type="ChEBI" id="CHEBI:58349"/>
    </ligand>
</feature>
<dbReference type="GO" id="GO:0051287">
    <property type="term" value="F:NAD binding"/>
    <property type="evidence" value="ECO:0007669"/>
    <property type="project" value="UniProtKB-UniRule"/>
</dbReference>
<dbReference type="InterPro" id="IPR050259">
    <property type="entry name" value="SDR"/>
</dbReference>
<sequence>MKQERKVALVTGASRGIGAAIAQQLMNDGFFVVGTATSAGGAEKLTAQFAENGVGAVLDVRDGDAINDLVTHIEEQYGAVMVLVNNAGITKDNLLLRMSEDDWDDILNIHLKAVFRLSKRVLKGMTKARFGRIINISSVVAHFANPGQANYSAAKAGIEAFSRSLAKEMGSRQITVNCIAPGFIATEMTEQLSEDIRKKMNDQVALNRFGEPQDIADAVSFLASDKASYITGNVLHVNGGLFMA</sequence>
<dbReference type="EC" id="1.1.1.100" evidence="12"/>
<evidence type="ECO:0000256" key="12">
    <source>
        <dbReference type="RuleBase" id="RU366074"/>
    </source>
</evidence>
<keyword evidence="5 12" id="KW-0276">Fatty acid metabolism</keyword>
<comment type="pathway">
    <text evidence="2 12">Lipid metabolism; fatty acid biosynthesis.</text>
</comment>
<dbReference type="PRINTS" id="PR00081">
    <property type="entry name" value="GDHRDH"/>
</dbReference>
<comment type="subunit">
    <text evidence="12">Homotetramer.</text>
</comment>
<dbReference type="FunFam" id="3.40.50.720:FF:000037">
    <property type="entry name" value="3-oxoacyl-[acyl-carrier-protein] reductase FabG"/>
    <property type="match status" value="1"/>
</dbReference>
<dbReference type="NCBIfam" id="NF004197">
    <property type="entry name" value="PRK05653.1-1"/>
    <property type="match status" value="1"/>
</dbReference>
<dbReference type="RefSeq" id="WP_016655184.1">
    <property type="nucleotide sequence ID" value="NZ_KE340351.1"/>
</dbReference>
<organism evidence="14 15">
    <name type="scientific">Acinetobacter rudis CIP 110305</name>
    <dbReference type="NCBI Taxonomy" id="421052"/>
    <lineage>
        <taxon>Bacteria</taxon>
        <taxon>Pseudomonadati</taxon>
        <taxon>Pseudomonadota</taxon>
        <taxon>Gammaproteobacteria</taxon>
        <taxon>Moraxellales</taxon>
        <taxon>Moraxellaceae</taxon>
        <taxon>Acinetobacter</taxon>
    </lineage>
</organism>
<evidence type="ECO:0000256" key="4">
    <source>
        <dbReference type="ARBA" id="ARBA00022516"/>
    </source>
</evidence>
<dbReference type="NCBIfam" id="NF009464">
    <property type="entry name" value="PRK12824.1"/>
    <property type="match status" value="1"/>
</dbReference>
<keyword evidence="8 12" id="KW-0443">Lipid metabolism</keyword>
<dbReference type="AlphaFoldDB" id="S3PM30"/>
<evidence type="ECO:0000256" key="3">
    <source>
        <dbReference type="ARBA" id="ARBA00006484"/>
    </source>
</evidence>
<feature type="domain" description="Ketoreductase" evidence="13">
    <location>
        <begin position="6"/>
        <end position="182"/>
    </location>
</feature>
<dbReference type="OrthoDB" id="9804774at2"/>
<dbReference type="Gene3D" id="3.40.50.720">
    <property type="entry name" value="NAD(P)-binding Rossmann-like Domain"/>
    <property type="match status" value="1"/>
</dbReference>
<keyword evidence="6 11" id="KW-0521">NADP</keyword>
<dbReference type="PRINTS" id="PR00080">
    <property type="entry name" value="SDRFAMILY"/>
</dbReference>
<keyword evidence="15" id="KW-1185">Reference proteome</keyword>
<proteinExistence type="inferred from homology"/>
<dbReference type="Proteomes" id="UP000014568">
    <property type="component" value="Unassembled WGS sequence"/>
</dbReference>